<organism evidence="8 9">
    <name type="scientific">Cryoendolithus antarcticus</name>
    <dbReference type="NCBI Taxonomy" id="1507870"/>
    <lineage>
        <taxon>Eukaryota</taxon>
        <taxon>Fungi</taxon>
        <taxon>Dikarya</taxon>
        <taxon>Ascomycota</taxon>
        <taxon>Pezizomycotina</taxon>
        <taxon>Dothideomycetes</taxon>
        <taxon>Dothideomycetidae</taxon>
        <taxon>Cladosporiales</taxon>
        <taxon>Cladosporiaceae</taxon>
        <taxon>Cryoendolithus</taxon>
    </lineage>
</organism>
<reference evidence="9" key="1">
    <citation type="submission" date="2017-03" db="EMBL/GenBank/DDBJ databases">
        <title>Genomes of endolithic fungi from Antarctica.</title>
        <authorList>
            <person name="Coleine C."/>
            <person name="Masonjones S."/>
            <person name="Stajich J.E."/>
        </authorList>
    </citation>
    <scope>NUCLEOTIDE SEQUENCE [LARGE SCALE GENOMIC DNA]</scope>
    <source>
        <strain evidence="9">CCFEE 5527</strain>
    </source>
</reference>
<proteinExistence type="inferred from homology"/>
<dbReference type="InterPro" id="IPR050852">
    <property type="entry name" value="Queuine_tRNA-ribosyltrfase"/>
</dbReference>
<feature type="binding site" evidence="5">
    <location>
        <position position="341"/>
    </location>
    <ligand>
        <name>Zn(2+)</name>
        <dbReference type="ChEBI" id="CHEBI:29105"/>
    </ligand>
</feature>
<gene>
    <name evidence="8" type="ORF">B0A48_00759</name>
</gene>
<dbReference type="InterPro" id="IPR002616">
    <property type="entry name" value="tRNA_ribo_trans-like"/>
</dbReference>
<dbReference type="GO" id="GO:0008479">
    <property type="term" value="F:tRNA-guanosine(34) queuine transglycosylase activity"/>
    <property type="evidence" value="ECO:0007669"/>
    <property type="project" value="UniProtKB-UniRule"/>
</dbReference>
<comment type="similarity">
    <text evidence="5">Belongs to the queuine tRNA-ribosyltransferase family. QTRT2 subfamily.</text>
</comment>
<keyword evidence="1 5" id="KW-0963">Cytoplasm</keyword>
<dbReference type="PANTHER" id="PTHR46064:SF1">
    <property type="entry name" value="QUEUINE TRNA-RIBOSYLTRANSFERASE ACCESSORY SUBUNIT 2"/>
    <property type="match status" value="1"/>
</dbReference>
<dbReference type="AlphaFoldDB" id="A0A1V8TRG7"/>
<keyword evidence="3 5" id="KW-0479">Metal-binding</keyword>
<feature type="region of interest" description="Disordered" evidence="6">
    <location>
        <begin position="402"/>
        <end position="427"/>
    </location>
</feature>
<dbReference type="InterPro" id="IPR036511">
    <property type="entry name" value="TGT-like_sf"/>
</dbReference>
<dbReference type="InterPro" id="IPR028592">
    <property type="entry name" value="QTRTD1"/>
</dbReference>
<dbReference type="PANTHER" id="PTHR46064">
    <property type="entry name" value="QUEUINE TRNA-RIBOSYLTRANSFERASE ACCESSORY SUBUNIT 2"/>
    <property type="match status" value="1"/>
</dbReference>
<evidence type="ECO:0000259" key="7">
    <source>
        <dbReference type="Pfam" id="PF01702"/>
    </source>
</evidence>
<comment type="subcellular location">
    <subcellularLocation>
        <location evidence="5">Cytoplasm</location>
    </subcellularLocation>
</comment>
<feature type="binding site" evidence="5">
    <location>
        <position position="336"/>
    </location>
    <ligand>
        <name>Zn(2+)</name>
        <dbReference type="ChEBI" id="CHEBI:29105"/>
    </ligand>
</feature>
<evidence type="ECO:0000313" key="8">
    <source>
        <dbReference type="EMBL" id="OQO13884.1"/>
    </source>
</evidence>
<dbReference type="GO" id="GO:0046872">
    <property type="term" value="F:metal ion binding"/>
    <property type="evidence" value="ECO:0007669"/>
    <property type="project" value="UniProtKB-KW"/>
</dbReference>
<evidence type="ECO:0000256" key="3">
    <source>
        <dbReference type="ARBA" id="ARBA00022723"/>
    </source>
</evidence>
<comment type="function">
    <text evidence="5">Non-catalytic subunit of the queuine tRNA-ribosyltransferase (TGT) that catalyzes the base-exchange of a guanine (G) residue with queuine (Q) at position 34 (anticodon wobble position) in tRNAs with GU(N) anticodons (tRNA-Asp, -Asn, -His and -Tyr), resulting in the hypermodified nucleoside queuosine (7-(((4,5-cis-dihydroxy-2-cyclopenten-1-yl)amino)methyl)-7-deazaguanosine).</text>
</comment>
<comment type="subunit">
    <text evidence="5">Heterodimer of a catalytic subunit and an accessory subunit.</text>
</comment>
<feature type="binding site" evidence="5">
    <location>
        <position position="338"/>
    </location>
    <ligand>
        <name>Zn(2+)</name>
        <dbReference type="ChEBI" id="CHEBI:29105"/>
    </ligand>
</feature>
<feature type="region of interest" description="Disordered" evidence="6">
    <location>
        <begin position="439"/>
        <end position="466"/>
    </location>
</feature>
<dbReference type="SUPFAM" id="SSF51713">
    <property type="entry name" value="tRNA-guanine transglycosylase"/>
    <property type="match status" value="1"/>
</dbReference>
<keyword evidence="2 5" id="KW-0819">tRNA processing</keyword>
<evidence type="ECO:0000256" key="5">
    <source>
        <dbReference type="HAMAP-Rule" id="MF_03043"/>
    </source>
</evidence>
<dbReference type="Gene3D" id="3.20.20.105">
    <property type="entry name" value="Queuine tRNA-ribosyltransferase-like"/>
    <property type="match status" value="1"/>
</dbReference>
<dbReference type="Proteomes" id="UP000192596">
    <property type="component" value="Unassembled WGS sequence"/>
</dbReference>
<feature type="domain" description="tRNA-guanine(15) transglycosylase-like" evidence="7">
    <location>
        <begin position="27"/>
        <end position="400"/>
    </location>
</feature>
<dbReference type="STRING" id="1507870.A0A1V8TRG7"/>
<keyword evidence="9" id="KW-1185">Reference proteome</keyword>
<accession>A0A1V8TRG7</accession>
<dbReference type="OrthoDB" id="27601at2759"/>
<evidence type="ECO:0000256" key="6">
    <source>
        <dbReference type="SAM" id="MobiDB-lite"/>
    </source>
</evidence>
<dbReference type="GO" id="GO:0005737">
    <property type="term" value="C:cytoplasm"/>
    <property type="evidence" value="ECO:0007669"/>
    <property type="project" value="UniProtKB-SubCell"/>
</dbReference>
<dbReference type="HAMAP" id="MF_03043">
    <property type="entry name" value="QTRT2"/>
    <property type="match status" value="1"/>
</dbReference>
<dbReference type="EMBL" id="NAJO01000002">
    <property type="protein sequence ID" value="OQO13884.1"/>
    <property type="molecule type" value="Genomic_DNA"/>
</dbReference>
<evidence type="ECO:0000256" key="2">
    <source>
        <dbReference type="ARBA" id="ARBA00022694"/>
    </source>
</evidence>
<evidence type="ECO:0000313" key="9">
    <source>
        <dbReference type="Proteomes" id="UP000192596"/>
    </source>
</evidence>
<feature type="binding site" evidence="5">
    <location>
        <position position="367"/>
    </location>
    <ligand>
        <name>Zn(2+)</name>
        <dbReference type="ChEBI" id="CHEBI:29105"/>
    </ligand>
</feature>
<keyword evidence="4 5" id="KW-0862">Zinc</keyword>
<dbReference type="Pfam" id="PF01702">
    <property type="entry name" value="TGT"/>
    <property type="match status" value="1"/>
</dbReference>
<sequence length="466" mass="50984">MATLSDGKGTDEDMFKIIKTSTNALGPRRARLALPGRRSIETPHYLGLTSRGVIPHVSQDNFESLMDVSGVYIALEDFIERAPQKLPPILKFAQQRPVDPLRRFVALPDETLLVVGARRTPPLAAPAANSNTNTSVAISTAIGFKTLKAEDYAEDVELLKPDVVIGLGDIPYERALSSKRIEKAVDRQIQWLKDHVTSRQQVEAEDGTSSKLFAPLLPVSCANQQYYIECLTGEVRDDIHGLAVYDLESLQDLPGSLSDLPQIGFTDPKTPHDILRNVALGIDVHAVPFLTTASEAGIALDFSLSREDGNSDILPLGIDMWSSDHATDLGPSVKGCTCYACTDHHRAYLQHLLNAKEMLAWVLLQVHNHAVMDRFFGAIRQSIDQGTFDADAEAFARAYEPQLPAQTGSGPRLRGYQYKSDHAAETKKNRKAYDAFTKVDTPDTVGTPDEAEVAALTGSTKPAKVK</sequence>
<dbReference type="InParanoid" id="A0A1V8TRG7"/>
<dbReference type="NCBIfam" id="TIGR00449">
    <property type="entry name" value="tgt_general"/>
    <property type="match status" value="1"/>
</dbReference>
<evidence type="ECO:0000256" key="1">
    <source>
        <dbReference type="ARBA" id="ARBA00022490"/>
    </source>
</evidence>
<dbReference type="GO" id="GO:0006400">
    <property type="term" value="P:tRNA modification"/>
    <property type="evidence" value="ECO:0007669"/>
    <property type="project" value="InterPro"/>
</dbReference>
<name>A0A1V8TRG7_9PEZI</name>
<evidence type="ECO:0000256" key="4">
    <source>
        <dbReference type="ARBA" id="ARBA00022833"/>
    </source>
</evidence>
<protein>
    <recommendedName>
        <fullName evidence="5">Queuine tRNA-ribosyltransferase accessory subunit 2</fullName>
    </recommendedName>
    <alternativeName>
        <fullName evidence="5">Queuine tRNA-ribosyltransferase domain-containing protein 1</fullName>
    </alternativeName>
</protein>
<comment type="cofactor">
    <cofactor evidence="5">
        <name>Zn(2+)</name>
        <dbReference type="ChEBI" id="CHEBI:29105"/>
    </cofactor>
    <text evidence="5">Binds 1 zinc ion per subunit.</text>
</comment>
<comment type="caution">
    <text evidence="8">The sequence shown here is derived from an EMBL/GenBank/DDBJ whole genome shotgun (WGS) entry which is preliminary data.</text>
</comment>